<organism evidence="1 2">
    <name type="scientific">Micromonospora yangpuensis</name>
    <dbReference type="NCBI Taxonomy" id="683228"/>
    <lineage>
        <taxon>Bacteria</taxon>
        <taxon>Bacillati</taxon>
        <taxon>Actinomycetota</taxon>
        <taxon>Actinomycetes</taxon>
        <taxon>Micromonosporales</taxon>
        <taxon>Micromonosporaceae</taxon>
        <taxon>Micromonospora</taxon>
    </lineage>
</organism>
<accession>A0A1C6UTW9</accession>
<protein>
    <submittedName>
        <fullName evidence="1">Uncharacterized protein</fullName>
    </submittedName>
</protein>
<evidence type="ECO:0000313" key="1">
    <source>
        <dbReference type="EMBL" id="SCL57485.1"/>
    </source>
</evidence>
<dbReference type="AlphaFoldDB" id="A0A1C6UTW9"/>
<reference evidence="1 2" key="1">
    <citation type="submission" date="2016-06" db="EMBL/GenBank/DDBJ databases">
        <authorList>
            <person name="Kjaerup R.B."/>
            <person name="Dalgaard T.S."/>
            <person name="Juul-Madsen H.R."/>
        </authorList>
    </citation>
    <scope>NUCLEOTIDE SEQUENCE [LARGE SCALE GENOMIC DNA]</scope>
    <source>
        <strain evidence="1 2">DSM 45577</strain>
    </source>
</reference>
<name>A0A1C6UTW9_9ACTN</name>
<evidence type="ECO:0000313" key="2">
    <source>
        <dbReference type="Proteomes" id="UP000198937"/>
    </source>
</evidence>
<dbReference type="EMBL" id="FMIA01000002">
    <property type="protein sequence ID" value="SCL57485.1"/>
    <property type="molecule type" value="Genomic_DNA"/>
</dbReference>
<keyword evidence="2" id="KW-1185">Reference proteome</keyword>
<proteinExistence type="predicted"/>
<gene>
    <name evidence="1" type="ORF">GA0070617_3538</name>
</gene>
<sequence>MDGGQVKTAGMFLEFGPVRSAEPQRSILDSVADEELPDLARVVGYLDAGHVLIDVMDVAADPFEPTDQVMNGSTVLTDGDWLWRRDLAYYVRRHRVAVPAEFLALIRARGYAVPARGVPELTARARRARALMFWNS</sequence>
<dbReference type="STRING" id="683228.GA0070617_3538"/>
<dbReference type="Proteomes" id="UP000198937">
    <property type="component" value="Unassembled WGS sequence"/>
</dbReference>